<dbReference type="Gene3D" id="2.120.10.30">
    <property type="entry name" value="TolB, C-terminal domain"/>
    <property type="match status" value="1"/>
</dbReference>
<dbReference type="InterPro" id="IPR005511">
    <property type="entry name" value="SMP-30"/>
</dbReference>
<dbReference type="InterPro" id="IPR006141">
    <property type="entry name" value="Intein_N"/>
</dbReference>
<feature type="domain" description="SMP-30/Gluconolactonase/LRE-like region" evidence="5">
    <location>
        <begin position="44"/>
        <end position="322"/>
    </location>
</feature>
<dbReference type="GO" id="GO:0046872">
    <property type="term" value="F:metal ion binding"/>
    <property type="evidence" value="ECO:0007669"/>
    <property type="project" value="UniProtKB-KW"/>
</dbReference>
<feature type="signal peptide" evidence="4">
    <location>
        <begin position="1"/>
        <end position="19"/>
    </location>
</feature>
<evidence type="ECO:0000256" key="3">
    <source>
        <dbReference type="PIRSR" id="PIRSR605511-2"/>
    </source>
</evidence>
<reference evidence="6 7" key="1">
    <citation type="journal article" date="2020" name="Antonie Van Leeuwenhoek">
        <title>Rhodopirellula heiligendammensis sp. nov., Rhodopirellula pilleata sp. nov., and Rhodopirellula solitaria sp. nov. isolated from natural or artificial marine surfaces in Northern Germany and California, USA, and emended description of the genus Rhodopirellula.</title>
        <authorList>
            <person name="Kallscheuer N."/>
            <person name="Wiegand S."/>
            <person name="Jogler M."/>
            <person name="Boedeker C."/>
            <person name="Peeters S.H."/>
            <person name="Rast P."/>
            <person name="Heuer A."/>
            <person name="Jetten M.S.M."/>
            <person name="Rohde M."/>
            <person name="Jogler C."/>
        </authorList>
    </citation>
    <scope>NUCLEOTIDE SEQUENCE [LARGE SCALE GENOMIC DNA]</scope>
    <source>
        <strain evidence="6 7">Poly21</strain>
    </source>
</reference>
<dbReference type="GO" id="GO:0004341">
    <property type="term" value="F:gluconolactonase activity"/>
    <property type="evidence" value="ECO:0007669"/>
    <property type="project" value="UniProtKB-EC"/>
</dbReference>
<dbReference type="GO" id="GO:0016539">
    <property type="term" value="P:intein-mediated protein splicing"/>
    <property type="evidence" value="ECO:0007669"/>
    <property type="project" value="InterPro"/>
</dbReference>
<accession>A0A5C6C954</accession>
<proteinExistence type="predicted"/>
<dbReference type="PROSITE" id="PS50817">
    <property type="entry name" value="INTEIN_N_TER"/>
    <property type="match status" value="1"/>
</dbReference>
<feature type="binding site" evidence="3">
    <location>
        <position position="134"/>
    </location>
    <ligand>
        <name>substrate</name>
    </ligand>
</feature>
<evidence type="ECO:0000256" key="1">
    <source>
        <dbReference type="ARBA" id="ARBA00022801"/>
    </source>
</evidence>
<dbReference type="InterPro" id="IPR051262">
    <property type="entry name" value="SMP-30/CGR1_Lactonase"/>
</dbReference>
<keyword evidence="3" id="KW-0479">Metal-binding</keyword>
<protein>
    <submittedName>
        <fullName evidence="6">Gluconolactonase</fullName>
        <ecNumber evidence="6">3.1.1.17</ecNumber>
    </submittedName>
</protein>
<dbReference type="InterPro" id="IPR011042">
    <property type="entry name" value="6-blade_b-propeller_TolB-like"/>
</dbReference>
<dbReference type="InterPro" id="IPR013658">
    <property type="entry name" value="SGL"/>
</dbReference>
<sequence>MKVTVALAVALAISSSAHAQSERELQIIADGDRSGLKIEANVAFTEGPAWHQPTNSVYFTDTTNHRIMRRDASGSLSVYRTPSGDANGLAFDQQLRLIACEGGRDSRRVTRTELDGTITILTSDFNGKKYNSPNDVTVDSQGRIYFTDPRYGQQDGMEIFAADGSPIEGVYRIDPDGAVTQILASEVHRPNGIAISADEKFLFVADNDNRKRGNRKLWRFDLKADGSVDPVSQKELFDWRTELGVDRGPDGMCVGPQGNLYVTAGLNFDAQPTEVPRIYEAGVYVIDPSGKGLLNFIPIPQDVVTNCTFGGDDGKTLFVTAGHTLYSIHIQ</sequence>
<dbReference type="PANTHER" id="PTHR47572">
    <property type="entry name" value="LIPOPROTEIN-RELATED"/>
    <property type="match status" value="1"/>
</dbReference>
<keyword evidence="4" id="KW-0732">Signal</keyword>
<gene>
    <name evidence="6" type="primary">gnl_1</name>
    <name evidence="6" type="ORF">Poly21_20630</name>
</gene>
<dbReference type="RefSeq" id="WP_146406601.1">
    <property type="nucleotide sequence ID" value="NZ_SJPU01000001.1"/>
</dbReference>
<dbReference type="PRINTS" id="PR01790">
    <property type="entry name" value="SMP30FAMILY"/>
</dbReference>
<feature type="chain" id="PRO_5023033071" evidence="4">
    <location>
        <begin position="20"/>
        <end position="331"/>
    </location>
</feature>
<dbReference type="OrthoDB" id="272794at2"/>
<evidence type="ECO:0000259" key="5">
    <source>
        <dbReference type="Pfam" id="PF08450"/>
    </source>
</evidence>
<feature type="binding site" evidence="3">
    <location>
        <position position="250"/>
    </location>
    <ligand>
        <name>a divalent metal cation</name>
        <dbReference type="ChEBI" id="CHEBI:60240"/>
    </ligand>
</feature>
<evidence type="ECO:0000256" key="2">
    <source>
        <dbReference type="PIRSR" id="PIRSR605511-1"/>
    </source>
</evidence>
<dbReference type="Proteomes" id="UP000319908">
    <property type="component" value="Unassembled WGS sequence"/>
</dbReference>
<keyword evidence="7" id="KW-1185">Reference proteome</keyword>
<name>A0A5C6C954_9BACT</name>
<dbReference type="SUPFAM" id="SSF63829">
    <property type="entry name" value="Calcium-dependent phosphotriesterase"/>
    <property type="match status" value="1"/>
</dbReference>
<feature type="active site" description="Proton donor/acceptor" evidence="2">
    <location>
        <position position="250"/>
    </location>
</feature>
<feature type="binding site" evidence="3">
    <location>
        <position position="191"/>
    </location>
    <ligand>
        <name>a divalent metal cation</name>
        <dbReference type="ChEBI" id="CHEBI:60240"/>
    </ligand>
</feature>
<organism evidence="6 7">
    <name type="scientific">Allorhodopirellula heiligendammensis</name>
    <dbReference type="NCBI Taxonomy" id="2714739"/>
    <lineage>
        <taxon>Bacteria</taxon>
        <taxon>Pseudomonadati</taxon>
        <taxon>Planctomycetota</taxon>
        <taxon>Planctomycetia</taxon>
        <taxon>Pirellulales</taxon>
        <taxon>Pirellulaceae</taxon>
        <taxon>Allorhodopirellula</taxon>
    </lineage>
</organism>
<keyword evidence="3" id="KW-0862">Zinc</keyword>
<feature type="binding site" evidence="3">
    <location>
        <position position="46"/>
    </location>
    <ligand>
        <name>a divalent metal cation</name>
        <dbReference type="ChEBI" id="CHEBI:60240"/>
    </ligand>
</feature>
<dbReference type="EMBL" id="SJPU01000001">
    <property type="protein sequence ID" value="TWU19884.1"/>
    <property type="molecule type" value="Genomic_DNA"/>
</dbReference>
<comment type="caution">
    <text evidence="6">The sequence shown here is derived from an EMBL/GenBank/DDBJ whole genome shotgun (WGS) entry which is preliminary data.</text>
</comment>
<evidence type="ECO:0000313" key="6">
    <source>
        <dbReference type="EMBL" id="TWU19884.1"/>
    </source>
</evidence>
<evidence type="ECO:0000313" key="7">
    <source>
        <dbReference type="Proteomes" id="UP000319908"/>
    </source>
</evidence>
<dbReference type="EC" id="3.1.1.17" evidence="6"/>
<dbReference type="PANTHER" id="PTHR47572:SF4">
    <property type="entry name" value="LACTONASE DRP35"/>
    <property type="match status" value="1"/>
</dbReference>
<dbReference type="AlphaFoldDB" id="A0A5C6C954"/>
<comment type="cofactor">
    <cofactor evidence="3">
        <name>Zn(2+)</name>
        <dbReference type="ChEBI" id="CHEBI:29105"/>
    </cofactor>
    <text evidence="3">Binds 1 divalent metal cation per subunit.</text>
</comment>
<dbReference type="Pfam" id="PF08450">
    <property type="entry name" value="SGL"/>
    <property type="match status" value="1"/>
</dbReference>
<evidence type="ECO:0000256" key="4">
    <source>
        <dbReference type="SAM" id="SignalP"/>
    </source>
</evidence>
<keyword evidence="1 6" id="KW-0378">Hydrolase</keyword>